<evidence type="ECO:0000259" key="7">
    <source>
        <dbReference type="PROSITE" id="PS50048"/>
    </source>
</evidence>
<dbReference type="GO" id="GO:0003677">
    <property type="term" value="F:DNA binding"/>
    <property type="evidence" value="ECO:0007669"/>
    <property type="project" value="UniProtKB-KW"/>
</dbReference>
<dbReference type="GO" id="GO:0000981">
    <property type="term" value="F:DNA-binding transcription factor activity, RNA polymerase II-specific"/>
    <property type="evidence" value="ECO:0007669"/>
    <property type="project" value="InterPro"/>
</dbReference>
<protein>
    <recommendedName>
        <fullName evidence="7">Zn(2)-C6 fungal-type domain-containing protein</fullName>
    </recommendedName>
</protein>
<evidence type="ECO:0000256" key="4">
    <source>
        <dbReference type="ARBA" id="ARBA00023163"/>
    </source>
</evidence>
<feature type="compositionally biased region" description="Polar residues" evidence="6">
    <location>
        <begin position="149"/>
        <end position="174"/>
    </location>
</feature>
<dbReference type="RefSeq" id="XP_051609117.1">
    <property type="nucleotide sequence ID" value="XM_051751837.1"/>
</dbReference>
<dbReference type="GO" id="GO:0006351">
    <property type="term" value="P:DNA-templated transcription"/>
    <property type="evidence" value="ECO:0007669"/>
    <property type="project" value="InterPro"/>
</dbReference>
<evidence type="ECO:0000256" key="5">
    <source>
        <dbReference type="ARBA" id="ARBA00023242"/>
    </source>
</evidence>
<accession>A0AAD5BF55</accession>
<evidence type="ECO:0000256" key="2">
    <source>
        <dbReference type="ARBA" id="ARBA00023015"/>
    </source>
</evidence>
<sequence length="1334" mass="149948">MEPVPNSSASVPQAPGSSSTTTNTSNNSNNNSPTNPVPQPQSNKSSSNTDTTPHNNSSNPIVASENNDIDDENGFSDNNESSQQTQRKRNRIPASCSMCRKRKSKCDRVRPVCGTCIRKGITHLCQYEFDSGYRYRYQHPQHQYQHPHSQLQGQGDMHQQNPYNGYNAPQQYPGNGQAPHAGPYSSHLQQHPQQYYAPSPNPLDPPSYAPQNPLHHYPPGGPPPPPPPPLPQQQQHSPYAFHTPPFYGPPPLPHQSPNYPSPGAQNPHTPSAGSAPPVNHAQFPQQPPPSTNNSSERISPRQLPIPPPQHHHQQHHHHQQQQQQQRPSQDNGKPYLPSPSAISNSVFTKAGSRHSHTGSINSLPLPQPPSAPTSSSTPPSTALRPESQPQLPPPVGTQIAKHLATSPLATFPVSQHASPTEASLANQPTISPTSRIRSVASENVPSPSTTVHKPSATVTTPGSYTNESKPVSMQKSPSVQDSFSSNSLVSIPLGPNSSLQVSTEDRMNVFSNASYSIALENHIVQEQGVLSYLGLTKSDPFITILRNFTVHLFRAGEMTKFIRTDANRKRRNSNGSASMLSSKHSDGLPPFHKKSKLSMTPVDTPNNNFESAPMAPSNSNQSNNDVELNNLTKAAINHAREQSLNSLNVTSPLDNQSPNVGDGKKEERKISSIMPSLELFSTGSHKRDYYAIVEKVLLAILPDKVNSFKLFCRYFKYVHPFIPIIDERSLIVEVKNLLTNFPSFGHERWTSLKIRNNQDLRTMGIFMLILSLGFKSLIHNDSVYNDYTAEELSMIHDMTQFSSDEFKRVVNLCIGDGLIAAKSSFKLVQLLTLLYFYKEVSPDDGHGICGADSQILLGVCIRHALAIGLNRDPTSYTAYDALCKNPPFIKTWRHLWNYLTQVDAMSSLHNGTNLNLRNLKMSDVHAPFESNDITGELNETIKRYNSICECYRQLCNKINNVWEKPKVMDILADTNHLEKIFFDFFGKDFFSTGICKPAKVEPNGNSWDAGTMEHEEQVIKVMKYCMFVQLRTNLSGMYYMIAIHYENEYNESKTPSMNAGIELFKIYIKSVVQIVYIMTHVLDNSVELFGKNFDYILTAANERYMIRTHSFLTSFFIRLLHQKKDLSFKVFKEPSYIPRLEVIDTLFTMVLVEAELFVGNFRKLSRTYINSYRLYIMTYIIMRQCVENPDVFFEKAISDQSFFHQGTNMIEFFTLSELHHLCRLCGEFRNATEEKKRLKRERLKAKGIVVANDDDIDNFNFDTLRSSVGVDDFSIFESGKGSTFMSFFDDDQVFDNLNNLPDDVLDPVARNEDLIRLYNIYGDFDEDLVKMGTT</sequence>
<dbReference type="Proteomes" id="UP001204833">
    <property type="component" value="Unassembled WGS sequence"/>
</dbReference>
<dbReference type="Gene3D" id="4.10.240.10">
    <property type="entry name" value="Zn(2)-C6 fungal-type DNA-binding domain"/>
    <property type="match status" value="1"/>
</dbReference>
<dbReference type="PROSITE" id="PS50048">
    <property type="entry name" value="ZN2_CY6_FUNGAL_2"/>
    <property type="match status" value="1"/>
</dbReference>
<feature type="compositionally biased region" description="Low complexity" evidence="6">
    <location>
        <begin position="17"/>
        <end position="34"/>
    </location>
</feature>
<dbReference type="CDD" id="cd12148">
    <property type="entry name" value="fungal_TF_MHR"/>
    <property type="match status" value="1"/>
</dbReference>
<evidence type="ECO:0000313" key="9">
    <source>
        <dbReference type="Proteomes" id="UP001204833"/>
    </source>
</evidence>
<feature type="region of interest" description="Disordered" evidence="6">
    <location>
        <begin position="564"/>
        <end position="625"/>
    </location>
</feature>
<evidence type="ECO:0000256" key="1">
    <source>
        <dbReference type="ARBA" id="ARBA00022723"/>
    </source>
</evidence>
<evidence type="ECO:0000256" key="3">
    <source>
        <dbReference type="ARBA" id="ARBA00023125"/>
    </source>
</evidence>
<keyword evidence="5" id="KW-0539">Nucleus</keyword>
<feature type="region of interest" description="Disordered" evidence="6">
    <location>
        <begin position="645"/>
        <end position="668"/>
    </location>
</feature>
<feature type="compositionally biased region" description="Low complexity" evidence="6">
    <location>
        <begin position="372"/>
        <end position="383"/>
    </location>
</feature>
<evidence type="ECO:0000256" key="6">
    <source>
        <dbReference type="SAM" id="MobiDB-lite"/>
    </source>
</evidence>
<feature type="compositionally biased region" description="Polar residues" evidence="6">
    <location>
        <begin position="573"/>
        <end position="582"/>
    </location>
</feature>
<feature type="region of interest" description="Disordered" evidence="6">
    <location>
        <begin position="1"/>
        <end position="100"/>
    </location>
</feature>
<dbReference type="InterPro" id="IPR007219">
    <property type="entry name" value="XnlR_reg_dom"/>
</dbReference>
<keyword evidence="4" id="KW-0804">Transcription</keyword>
<feature type="region of interest" description="Disordered" evidence="6">
    <location>
        <begin position="412"/>
        <end position="484"/>
    </location>
</feature>
<dbReference type="InterPro" id="IPR001138">
    <property type="entry name" value="Zn2Cys6_DnaBD"/>
</dbReference>
<keyword evidence="2" id="KW-0805">Transcription regulation</keyword>
<dbReference type="EMBL" id="JAIHNG010000116">
    <property type="protein sequence ID" value="KAI5958670.1"/>
    <property type="molecule type" value="Genomic_DNA"/>
</dbReference>
<feature type="compositionally biased region" description="Polar residues" evidence="6">
    <location>
        <begin position="645"/>
        <end position="659"/>
    </location>
</feature>
<comment type="caution">
    <text evidence="8">The sequence shown here is derived from an EMBL/GenBank/DDBJ whole genome shotgun (WGS) entry which is preliminary data.</text>
</comment>
<evidence type="ECO:0000313" key="8">
    <source>
        <dbReference type="EMBL" id="KAI5958670.1"/>
    </source>
</evidence>
<feature type="compositionally biased region" description="Pro residues" evidence="6">
    <location>
        <begin position="199"/>
        <end position="208"/>
    </location>
</feature>
<dbReference type="InterPro" id="IPR050675">
    <property type="entry name" value="OAF3"/>
</dbReference>
<dbReference type="SMART" id="SM00066">
    <property type="entry name" value="GAL4"/>
    <property type="match status" value="1"/>
</dbReference>
<feature type="compositionally biased region" description="Polar residues" evidence="6">
    <location>
        <begin position="255"/>
        <end position="272"/>
    </location>
</feature>
<dbReference type="PROSITE" id="PS00463">
    <property type="entry name" value="ZN2_CY6_FUNGAL_1"/>
    <property type="match status" value="1"/>
</dbReference>
<feature type="compositionally biased region" description="Pro residues" evidence="6">
    <location>
        <begin position="219"/>
        <end position="231"/>
    </location>
</feature>
<feature type="compositionally biased region" description="Polar residues" evidence="6">
    <location>
        <begin position="44"/>
        <end position="66"/>
    </location>
</feature>
<feature type="compositionally biased region" description="Polar residues" evidence="6">
    <location>
        <begin position="1"/>
        <end position="11"/>
    </location>
</feature>
<dbReference type="GO" id="GO:0008270">
    <property type="term" value="F:zinc ion binding"/>
    <property type="evidence" value="ECO:0007669"/>
    <property type="project" value="InterPro"/>
</dbReference>
<reference evidence="8 9" key="1">
    <citation type="journal article" date="2022" name="DNA Res.">
        <title>Genome analysis of five recently described species of the CUG-Ser clade uncovers Candida theae as a new hybrid lineage with pathogenic potential in the Candida parapsilosis species complex.</title>
        <authorList>
            <person name="Mixao V."/>
            <person name="Del Olmo V."/>
            <person name="Hegedusova E."/>
            <person name="Saus E."/>
            <person name="Pryszcz L."/>
            <person name="Cillingova A."/>
            <person name="Nosek J."/>
            <person name="Gabaldon T."/>
        </authorList>
    </citation>
    <scope>NUCLEOTIDE SEQUENCE [LARGE SCALE GENOMIC DNA]</scope>
    <source>
        <strain evidence="8 9">CBS 12239</strain>
    </source>
</reference>
<dbReference type="CDD" id="cd00067">
    <property type="entry name" value="GAL4"/>
    <property type="match status" value="1"/>
</dbReference>
<keyword evidence="9" id="KW-1185">Reference proteome</keyword>
<dbReference type="SUPFAM" id="SSF57701">
    <property type="entry name" value="Zn2/Cys6 DNA-binding domain"/>
    <property type="match status" value="1"/>
</dbReference>
<keyword evidence="1" id="KW-0479">Metal-binding</keyword>
<feature type="domain" description="Zn(2)-C6 fungal-type" evidence="7">
    <location>
        <begin position="95"/>
        <end position="127"/>
    </location>
</feature>
<dbReference type="PANTHER" id="PTHR31069">
    <property type="entry name" value="OLEATE-ACTIVATED TRANSCRIPTION FACTOR 1-RELATED"/>
    <property type="match status" value="1"/>
</dbReference>
<gene>
    <name evidence="8" type="ORF">KGF57_002515</name>
</gene>
<organism evidence="8 9">
    <name type="scientific">Candida theae</name>
    <dbReference type="NCBI Taxonomy" id="1198502"/>
    <lineage>
        <taxon>Eukaryota</taxon>
        <taxon>Fungi</taxon>
        <taxon>Dikarya</taxon>
        <taxon>Ascomycota</taxon>
        <taxon>Saccharomycotina</taxon>
        <taxon>Pichiomycetes</taxon>
        <taxon>Debaryomycetaceae</taxon>
        <taxon>Candida/Lodderomyces clade</taxon>
        <taxon>Candida</taxon>
    </lineage>
</organism>
<feature type="compositionally biased region" description="Polar residues" evidence="6">
    <location>
        <begin position="597"/>
        <end position="625"/>
    </location>
</feature>
<name>A0AAD5BF55_9ASCO</name>
<dbReference type="Pfam" id="PF04082">
    <property type="entry name" value="Fungal_trans"/>
    <property type="match status" value="1"/>
</dbReference>
<feature type="compositionally biased region" description="Polar residues" evidence="6">
    <location>
        <begin position="75"/>
        <end position="85"/>
    </location>
</feature>
<feature type="compositionally biased region" description="Basic residues" evidence="6">
    <location>
        <begin position="309"/>
        <end position="319"/>
    </location>
</feature>
<dbReference type="PANTHER" id="PTHR31069:SF12">
    <property type="entry name" value="TRANSCRIPTION FACTOR DOMAIN-CONTAINING PROTEIN"/>
    <property type="match status" value="1"/>
</dbReference>
<keyword evidence="3" id="KW-0238">DNA-binding</keyword>
<dbReference type="GeneID" id="76150574"/>
<dbReference type="InterPro" id="IPR036864">
    <property type="entry name" value="Zn2-C6_fun-type_DNA-bd_sf"/>
</dbReference>
<dbReference type="Pfam" id="PF00172">
    <property type="entry name" value="Zn_clus"/>
    <property type="match status" value="1"/>
</dbReference>
<proteinExistence type="predicted"/>
<feature type="region of interest" description="Disordered" evidence="6">
    <location>
        <begin position="141"/>
        <end position="397"/>
    </location>
</feature>